<dbReference type="PANTHER" id="PTHR23322:SF1">
    <property type="entry name" value="FAS-ASSOCIATED FACTOR 2"/>
    <property type="match status" value="1"/>
</dbReference>
<protein>
    <recommendedName>
        <fullName evidence="5">UBX domain-containing protein</fullName>
    </recommendedName>
</protein>
<organism evidence="6 7">
    <name type="scientific">Tigriopus californicus</name>
    <name type="common">Marine copepod</name>
    <dbReference type="NCBI Taxonomy" id="6832"/>
    <lineage>
        <taxon>Eukaryota</taxon>
        <taxon>Metazoa</taxon>
        <taxon>Ecdysozoa</taxon>
        <taxon>Arthropoda</taxon>
        <taxon>Crustacea</taxon>
        <taxon>Multicrustacea</taxon>
        <taxon>Hexanauplia</taxon>
        <taxon>Copepoda</taxon>
        <taxon>Harpacticoida</taxon>
        <taxon>Harpacticidae</taxon>
        <taxon>Tigriopus</taxon>
    </lineage>
</organism>
<comment type="caution">
    <text evidence="6">The sequence shown here is derived from an EMBL/GenBank/DDBJ whole genome shotgun (WGS) entry which is preliminary data.</text>
</comment>
<dbReference type="InterPro" id="IPR054109">
    <property type="entry name" value="UBA_8"/>
</dbReference>
<evidence type="ECO:0000256" key="3">
    <source>
        <dbReference type="ARBA" id="ARBA00023054"/>
    </source>
</evidence>
<dbReference type="CDD" id="cd16120">
    <property type="entry name" value="UBX_UBXN3B"/>
    <property type="match status" value="1"/>
</dbReference>
<dbReference type="InterPro" id="IPR049483">
    <property type="entry name" value="FAF1_2-like_UAS"/>
</dbReference>
<keyword evidence="3" id="KW-0175">Coiled coil</keyword>
<dbReference type="InterPro" id="IPR036249">
    <property type="entry name" value="Thioredoxin-like_sf"/>
</dbReference>
<dbReference type="OMA" id="ILIRHQW"/>
<sequence>MTEDDESYSSGGENDPDEPHPEAEDHDPGAPSPMRARHRGPPAPAPSRDLNPQEMDKLVQLQSITGIEDLQICRALLESQEWDLEAVARAQLNLPRAPDSPRPPGPRRPPPALVEAANVRRVPVRARAAQVQPVGVWGRLLGWGVQWLQWPWVASWTLFRATFQSIFGMLGLLPGPGGTGRALARSANAADDVRRFQSQFEADFGPVHPPFFRGTYSQLLEAAKKDLKFVLVYIHSAEHEDTQAFCRSTLATSGLSDFVTQRDILFWGVSTDSYEGHRVSQALRESTYPFLAVIVLRQHRMMLVGRIEGSLSLDELTPRLERIINDNEAFIVAARADREERHLNQTIRQEQDAAFQETLRLDQEKQRKRQEAEEQKQREAEEEQQRLRDEQERKERIQRMKIELVSEIPEEPAKEDAEAVRVLIKLPGGQRLERRFLKSDSLKCLYYYVFCHPDSPDEFDITTNFPKKVLKCKPDDEPSSFQESGLGRSEMLFVNDLEA</sequence>
<dbReference type="AlphaFoldDB" id="A0A553NDF8"/>
<dbReference type="STRING" id="6832.A0A553NDF8"/>
<dbReference type="OrthoDB" id="1026733at2759"/>
<dbReference type="Pfam" id="PF21021">
    <property type="entry name" value="FAF1"/>
    <property type="match status" value="1"/>
</dbReference>
<dbReference type="InterPro" id="IPR029071">
    <property type="entry name" value="Ubiquitin-like_domsf"/>
</dbReference>
<feature type="domain" description="UBX" evidence="5">
    <location>
        <begin position="415"/>
        <end position="494"/>
    </location>
</feature>
<evidence type="ECO:0000256" key="2">
    <source>
        <dbReference type="ARBA" id="ARBA00022490"/>
    </source>
</evidence>
<dbReference type="Gene3D" id="1.10.8.10">
    <property type="entry name" value="DNA helicase RuvA subunit, C-terminal domain"/>
    <property type="match status" value="1"/>
</dbReference>
<dbReference type="Gene3D" id="3.10.20.90">
    <property type="entry name" value="Phosphatidylinositol 3-kinase Catalytic Subunit, Chain A, domain 1"/>
    <property type="match status" value="1"/>
</dbReference>
<feature type="compositionally biased region" description="Basic and acidic residues" evidence="4">
    <location>
        <begin position="17"/>
        <end position="28"/>
    </location>
</feature>
<accession>A0A553NDF8</accession>
<dbReference type="PROSITE" id="PS50033">
    <property type="entry name" value="UBX"/>
    <property type="match status" value="1"/>
</dbReference>
<dbReference type="EMBL" id="VCGU01000458">
    <property type="protein sequence ID" value="TRY63484.1"/>
    <property type="molecule type" value="Genomic_DNA"/>
</dbReference>
<name>A0A553NDF8_TIGCA</name>
<feature type="region of interest" description="Disordered" evidence="4">
    <location>
        <begin position="1"/>
        <end position="51"/>
    </location>
</feature>
<dbReference type="InterPro" id="IPR001012">
    <property type="entry name" value="UBX_dom"/>
</dbReference>
<evidence type="ECO:0000256" key="1">
    <source>
        <dbReference type="ARBA" id="ARBA00004496"/>
    </source>
</evidence>
<dbReference type="InterPro" id="IPR006577">
    <property type="entry name" value="UAS"/>
</dbReference>
<reference evidence="6 7" key="1">
    <citation type="journal article" date="2018" name="Nat. Ecol. Evol.">
        <title>Genomic signatures of mitonuclear coevolution across populations of Tigriopus californicus.</title>
        <authorList>
            <person name="Barreto F.S."/>
            <person name="Watson E.T."/>
            <person name="Lima T.G."/>
            <person name="Willett C.S."/>
            <person name="Edmands S."/>
            <person name="Li W."/>
            <person name="Burton R.S."/>
        </authorList>
    </citation>
    <scope>NUCLEOTIDE SEQUENCE [LARGE SCALE GENOMIC DNA]</scope>
    <source>
        <strain evidence="6 7">San Diego</strain>
    </source>
</reference>
<evidence type="ECO:0000313" key="6">
    <source>
        <dbReference type="EMBL" id="TRY63484.1"/>
    </source>
</evidence>
<keyword evidence="2" id="KW-0963">Cytoplasm</keyword>
<dbReference type="GO" id="GO:0005783">
    <property type="term" value="C:endoplasmic reticulum"/>
    <property type="evidence" value="ECO:0007669"/>
    <property type="project" value="TreeGrafter"/>
</dbReference>
<dbReference type="PANTHER" id="PTHR23322">
    <property type="entry name" value="FAS-ASSOCIATED PROTEIN"/>
    <property type="match status" value="1"/>
</dbReference>
<dbReference type="Pfam" id="PF00789">
    <property type="entry name" value="UBX"/>
    <property type="match status" value="1"/>
</dbReference>
<dbReference type="Gene3D" id="3.40.30.10">
    <property type="entry name" value="Glutaredoxin"/>
    <property type="match status" value="1"/>
</dbReference>
<dbReference type="SUPFAM" id="SSF54236">
    <property type="entry name" value="Ubiquitin-like"/>
    <property type="match status" value="1"/>
</dbReference>
<dbReference type="GO" id="GO:0043130">
    <property type="term" value="F:ubiquitin binding"/>
    <property type="evidence" value="ECO:0007669"/>
    <property type="project" value="TreeGrafter"/>
</dbReference>
<dbReference type="SMART" id="SM00594">
    <property type="entry name" value="UAS"/>
    <property type="match status" value="1"/>
</dbReference>
<dbReference type="CDD" id="cd22249">
    <property type="entry name" value="UDM1_RNF168_RNF169-like"/>
    <property type="match status" value="1"/>
</dbReference>
<dbReference type="SUPFAM" id="SSF52833">
    <property type="entry name" value="Thioredoxin-like"/>
    <property type="match status" value="1"/>
</dbReference>
<proteinExistence type="predicted"/>
<dbReference type="InterPro" id="IPR050730">
    <property type="entry name" value="UBX_domain-protein"/>
</dbReference>
<feature type="region of interest" description="Disordered" evidence="4">
    <location>
        <begin position="363"/>
        <end position="393"/>
    </location>
</feature>
<evidence type="ECO:0000313" key="7">
    <source>
        <dbReference type="Proteomes" id="UP000318571"/>
    </source>
</evidence>
<keyword evidence="7" id="KW-1185">Reference proteome</keyword>
<comment type="subcellular location">
    <subcellularLocation>
        <location evidence="1">Cytoplasm</location>
    </subcellularLocation>
</comment>
<gene>
    <name evidence="6" type="ORF">TCAL_06854</name>
</gene>
<evidence type="ECO:0000259" key="5">
    <source>
        <dbReference type="PROSITE" id="PS50033"/>
    </source>
</evidence>
<dbReference type="Proteomes" id="UP000318571">
    <property type="component" value="Chromosome 10"/>
</dbReference>
<dbReference type="Pfam" id="PF22566">
    <property type="entry name" value="UBA_8"/>
    <property type="match status" value="1"/>
</dbReference>
<dbReference type="SMART" id="SM00166">
    <property type="entry name" value="UBX"/>
    <property type="match status" value="1"/>
</dbReference>
<dbReference type="GO" id="GO:0036503">
    <property type="term" value="P:ERAD pathway"/>
    <property type="evidence" value="ECO:0007669"/>
    <property type="project" value="TreeGrafter"/>
</dbReference>
<evidence type="ECO:0000256" key="4">
    <source>
        <dbReference type="SAM" id="MobiDB-lite"/>
    </source>
</evidence>